<feature type="region of interest" description="Disordered" evidence="1">
    <location>
        <begin position="648"/>
        <end position="689"/>
    </location>
</feature>
<protein>
    <recommendedName>
        <fullName evidence="4">KH 1 domain containing protein</fullName>
    </recommendedName>
</protein>
<evidence type="ECO:0000256" key="1">
    <source>
        <dbReference type="SAM" id="MobiDB-lite"/>
    </source>
</evidence>
<gene>
    <name evidence="2" type="ORF">TTRE_0000785301</name>
</gene>
<name>A0A077ZIT5_TRITR</name>
<feature type="region of interest" description="Disordered" evidence="1">
    <location>
        <begin position="401"/>
        <end position="454"/>
    </location>
</feature>
<organism evidence="2 3">
    <name type="scientific">Trichuris trichiura</name>
    <name type="common">Whipworm</name>
    <name type="synonym">Trichocephalus trichiurus</name>
    <dbReference type="NCBI Taxonomy" id="36087"/>
    <lineage>
        <taxon>Eukaryota</taxon>
        <taxon>Metazoa</taxon>
        <taxon>Ecdysozoa</taxon>
        <taxon>Nematoda</taxon>
        <taxon>Enoplea</taxon>
        <taxon>Dorylaimia</taxon>
        <taxon>Trichinellida</taxon>
        <taxon>Trichuridae</taxon>
        <taxon>Trichuris</taxon>
    </lineage>
</organism>
<dbReference type="CDD" id="cd00105">
    <property type="entry name" value="KH-I"/>
    <property type="match status" value="1"/>
</dbReference>
<feature type="compositionally biased region" description="Acidic residues" evidence="1">
    <location>
        <begin position="424"/>
        <end position="441"/>
    </location>
</feature>
<evidence type="ECO:0000313" key="2">
    <source>
        <dbReference type="EMBL" id="CDW59518.1"/>
    </source>
</evidence>
<feature type="compositionally biased region" description="Basic residues" evidence="1">
    <location>
        <begin position="103"/>
        <end position="124"/>
    </location>
</feature>
<keyword evidence="3" id="KW-1185">Reference proteome</keyword>
<accession>A0A077ZIT5</accession>
<feature type="compositionally biased region" description="Basic and acidic residues" evidence="1">
    <location>
        <begin position="401"/>
        <end position="419"/>
    </location>
</feature>
<dbReference type="AlphaFoldDB" id="A0A077ZIT5"/>
<feature type="compositionally biased region" description="Polar residues" evidence="1">
    <location>
        <begin position="648"/>
        <end position="663"/>
    </location>
</feature>
<reference evidence="2" key="1">
    <citation type="submission" date="2014-01" db="EMBL/GenBank/DDBJ databases">
        <authorList>
            <person name="Aslett M."/>
        </authorList>
    </citation>
    <scope>NUCLEOTIDE SEQUENCE</scope>
</reference>
<proteinExistence type="predicted"/>
<sequence length="723" mass="81261">METACCFSDSESFEPGVEQEKDEEKEHIEKMVQPLLQQKDTIHLLSHGKQLELFEEVFTAMVAYKEKLPDQLRKQLRRMLRYLCYLTNGKTPSGKSVFAPRNSARRKGKRSKKRGAKTNGKRSLSKVSEEGQDTNVEDVQPANNNNADQNGGFNNLLEIAKRLHVDVAKITLLGQIYGSLKPSRAVALVNGSAKSLNEKGSTDQIVSNGSENQLLISDSSANHFDANTVAEQLAMSTELPIHKLSGGTIKYLDDHGYNLVLKKSLLVPAMHCGILMGKRGSTLRMIELITSSILTFGHWNDAELWCFVTVVTDNERQQDSAIALLQFLLKYRISLRYDDIAQICHHASLEDSTQENNNKAEMTMQADLENKEKNENGPTSQPENHADTVAKMGDNEKPITIDDKAAEDQSNRDEQDTTRSETISESDTDDDDEHSSDEEGADNEHTAFRLRIPQESECNSEEAIVMNDHMIKLLVNGNGNIGKVIQHFSGTYFNFDGISEEEEDDKKPTLVIKAIDERHIQCAKEFIELLTRYDVRIEKACEPTVEDEGIIVGQGADFEKNIPPSTRKHLIPTNLAWLVPARNFKYEKCSPARMLRICQDGLSMDFGIPLQLQIELRQADSYMEDWNFLSDETIRELCERRCVDSNDQAANDNEQGTSTSDANTYGLPKSKASKKACCPRARQSDEDKKQNLSGFFQAVEEAGARKPLLGKKKEICEFLDIMH</sequence>
<dbReference type="OrthoDB" id="10370713at2759"/>
<feature type="region of interest" description="Disordered" evidence="1">
    <location>
        <begin position="94"/>
        <end position="149"/>
    </location>
</feature>
<reference evidence="2" key="2">
    <citation type="submission" date="2014-03" db="EMBL/GenBank/DDBJ databases">
        <title>The whipworm genome and dual-species transcriptomics of an intimate host-pathogen interaction.</title>
        <authorList>
            <person name="Foth B.J."/>
            <person name="Tsai I.J."/>
            <person name="Reid A.J."/>
            <person name="Bancroft A.J."/>
            <person name="Nichol S."/>
            <person name="Tracey A."/>
            <person name="Holroyd N."/>
            <person name="Cotton J.A."/>
            <person name="Stanley E.J."/>
            <person name="Zarowiecki M."/>
            <person name="Liu J.Z."/>
            <person name="Huckvale T."/>
            <person name="Cooper P.J."/>
            <person name="Grencis R.K."/>
            <person name="Berriman M."/>
        </authorList>
    </citation>
    <scope>NUCLEOTIDE SEQUENCE [LARGE SCALE GENOMIC DNA]</scope>
</reference>
<evidence type="ECO:0008006" key="4">
    <source>
        <dbReference type="Google" id="ProtNLM"/>
    </source>
</evidence>
<evidence type="ECO:0000313" key="3">
    <source>
        <dbReference type="Proteomes" id="UP000030665"/>
    </source>
</evidence>
<dbReference type="Proteomes" id="UP000030665">
    <property type="component" value="Unassembled WGS sequence"/>
</dbReference>
<dbReference type="EMBL" id="HG806616">
    <property type="protein sequence ID" value="CDW59518.1"/>
    <property type="molecule type" value="Genomic_DNA"/>
</dbReference>